<gene>
    <name evidence="1" type="ORF">EYC84_001654</name>
</gene>
<keyword evidence="2" id="KW-1185">Reference proteome</keyword>
<name>A0A5M9JY53_MONFR</name>
<dbReference type="Proteomes" id="UP000322873">
    <property type="component" value="Unassembled WGS sequence"/>
</dbReference>
<evidence type="ECO:0000313" key="1">
    <source>
        <dbReference type="EMBL" id="KAA8571665.1"/>
    </source>
</evidence>
<organism evidence="1 2">
    <name type="scientific">Monilinia fructicola</name>
    <name type="common">Brown rot fungus</name>
    <name type="synonym">Ciboria fructicola</name>
    <dbReference type="NCBI Taxonomy" id="38448"/>
    <lineage>
        <taxon>Eukaryota</taxon>
        <taxon>Fungi</taxon>
        <taxon>Dikarya</taxon>
        <taxon>Ascomycota</taxon>
        <taxon>Pezizomycotina</taxon>
        <taxon>Leotiomycetes</taxon>
        <taxon>Helotiales</taxon>
        <taxon>Sclerotiniaceae</taxon>
        <taxon>Monilinia</taxon>
    </lineage>
</organism>
<accession>A0A5M9JY53</accession>
<evidence type="ECO:0000313" key="2">
    <source>
        <dbReference type="Proteomes" id="UP000322873"/>
    </source>
</evidence>
<protein>
    <submittedName>
        <fullName evidence="1">Uncharacterized protein</fullName>
    </submittedName>
</protein>
<sequence length="78" mass="9376">MIMRALKVEGGKVEEIYADGPKVNMITFFKLYSRPKQRNHFIPLPFHVPRYQRIISDLSYRRYSFPADLIPFRSFFSF</sequence>
<proteinExistence type="predicted"/>
<comment type="caution">
    <text evidence="1">The sequence shown here is derived from an EMBL/GenBank/DDBJ whole genome shotgun (WGS) entry which is preliminary data.</text>
</comment>
<dbReference type="AlphaFoldDB" id="A0A5M9JY53"/>
<reference evidence="1 2" key="1">
    <citation type="submission" date="2019-06" db="EMBL/GenBank/DDBJ databases">
        <title>Genome Sequence of the Brown Rot Fungal Pathogen Monilinia fructicola.</title>
        <authorList>
            <person name="De Miccolis Angelini R.M."/>
            <person name="Landi L."/>
            <person name="Abate D."/>
            <person name="Pollastro S."/>
            <person name="Romanazzi G."/>
            <person name="Faretra F."/>
        </authorList>
    </citation>
    <scope>NUCLEOTIDE SEQUENCE [LARGE SCALE GENOMIC DNA]</scope>
    <source>
        <strain evidence="1 2">Mfrc123</strain>
    </source>
</reference>
<dbReference type="EMBL" id="VICG01000005">
    <property type="protein sequence ID" value="KAA8571665.1"/>
    <property type="molecule type" value="Genomic_DNA"/>
</dbReference>